<evidence type="ECO:0000256" key="8">
    <source>
        <dbReference type="ARBA" id="ARBA00022777"/>
    </source>
</evidence>
<dbReference type="Gene3D" id="3.40.50.720">
    <property type="entry name" value="NAD(P)-binding Rossmann-like Domain"/>
    <property type="match status" value="2"/>
</dbReference>
<keyword evidence="17" id="KW-1133">Transmembrane helix</keyword>
<dbReference type="PANTHER" id="PTHR43750:SF3">
    <property type="entry name" value="UDP-GLUCOSE 6-DEHYDROGENASE TUAD"/>
    <property type="match status" value="1"/>
</dbReference>
<feature type="region of interest" description="Disordered" evidence="16">
    <location>
        <begin position="103"/>
        <end position="130"/>
    </location>
</feature>
<dbReference type="SUPFAM" id="SSF52413">
    <property type="entry name" value="UDP-glucose/GDP-mannose dehydrogenase C-terminal domain"/>
    <property type="match status" value="1"/>
</dbReference>
<organism evidence="20 21">
    <name type="scientific">Acrobeloides nanus</name>
    <dbReference type="NCBI Taxonomy" id="290746"/>
    <lineage>
        <taxon>Eukaryota</taxon>
        <taxon>Metazoa</taxon>
        <taxon>Ecdysozoa</taxon>
        <taxon>Nematoda</taxon>
        <taxon>Chromadorea</taxon>
        <taxon>Rhabditida</taxon>
        <taxon>Tylenchina</taxon>
        <taxon>Cephalobomorpha</taxon>
        <taxon>Cephaloboidea</taxon>
        <taxon>Cephalobidae</taxon>
        <taxon>Acrobeloides</taxon>
    </lineage>
</organism>
<dbReference type="GO" id="GO:0005524">
    <property type="term" value="F:ATP binding"/>
    <property type="evidence" value="ECO:0007669"/>
    <property type="project" value="UniProtKB-KW"/>
</dbReference>
<dbReference type="Pfam" id="PF13727">
    <property type="entry name" value="CoA_binding_3"/>
    <property type="match status" value="1"/>
</dbReference>
<feature type="binding site" evidence="14">
    <location>
        <begin position="2916"/>
        <end position="2919"/>
    </location>
    <ligand>
        <name>substrate</name>
    </ligand>
</feature>
<feature type="transmembrane region" description="Helical" evidence="17">
    <location>
        <begin position="2266"/>
        <end position="2285"/>
    </location>
</feature>
<dbReference type="InterPro" id="IPR027417">
    <property type="entry name" value="P-loop_NTPase"/>
</dbReference>
<dbReference type="InterPro" id="IPR028357">
    <property type="entry name" value="UDPglc_DH_bac"/>
</dbReference>
<dbReference type="GO" id="GO:0005886">
    <property type="term" value="C:plasma membrane"/>
    <property type="evidence" value="ECO:0007669"/>
    <property type="project" value="UniProtKB-ARBA"/>
</dbReference>
<dbReference type="Pfam" id="PF02397">
    <property type="entry name" value="Bac_transf"/>
    <property type="match status" value="1"/>
</dbReference>
<dbReference type="Pfam" id="PF00534">
    <property type="entry name" value="Glycos_transf_1"/>
    <property type="match status" value="2"/>
</dbReference>
<dbReference type="GO" id="GO:0000271">
    <property type="term" value="P:polysaccharide biosynthetic process"/>
    <property type="evidence" value="ECO:0007669"/>
    <property type="project" value="InterPro"/>
</dbReference>
<dbReference type="InterPro" id="IPR003615">
    <property type="entry name" value="HNH_nuc"/>
</dbReference>
<feature type="transmembrane region" description="Helical" evidence="17">
    <location>
        <begin position="575"/>
        <end position="592"/>
    </location>
</feature>
<dbReference type="GO" id="GO:0016757">
    <property type="term" value="F:glycosyltransferase activity"/>
    <property type="evidence" value="ECO:0007669"/>
    <property type="project" value="UniProtKB-KW"/>
</dbReference>
<dbReference type="Gene3D" id="3.40.50.300">
    <property type="entry name" value="P-loop containing nucleotide triphosphate hydrolases"/>
    <property type="match status" value="1"/>
</dbReference>
<reference evidence="21" key="1">
    <citation type="submission" date="2022-11" db="UniProtKB">
        <authorList>
            <consortium name="WormBaseParasite"/>
        </authorList>
    </citation>
    <scope>IDENTIFICATION</scope>
</reference>
<evidence type="ECO:0000256" key="12">
    <source>
        <dbReference type="ARBA" id="ARBA00047473"/>
    </source>
</evidence>
<feature type="transmembrane region" description="Helical" evidence="17">
    <location>
        <begin position="2405"/>
        <end position="2434"/>
    </location>
</feature>
<dbReference type="InterPro" id="IPR036220">
    <property type="entry name" value="UDP-Glc/GDP-Man_DH_C_sf"/>
</dbReference>
<keyword evidence="17" id="KW-0812">Transmembrane</keyword>
<feature type="transmembrane region" description="Helical" evidence="17">
    <location>
        <begin position="2522"/>
        <end position="2544"/>
    </location>
</feature>
<dbReference type="SMART" id="SM00984">
    <property type="entry name" value="UDPG_MGDP_dh_C"/>
    <property type="match status" value="1"/>
</dbReference>
<dbReference type="PANTHER" id="PTHR43750">
    <property type="entry name" value="UDP-GLUCOSE 6-DEHYDROGENASE TUAD"/>
    <property type="match status" value="1"/>
</dbReference>
<evidence type="ECO:0000256" key="14">
    <source>
        <dbReference type="PIRSR" id="PIRSR500134-2"/>
    </source>
</evidence>
<dbReference type="InterPro" id="IPR001732">
    <property type="entry name" value="UDP-Glc/GDP-Man_DH_N"/>
</dbReference>
<evidence type="ECO:0000256" key="1">
    <source>
        <dbReference type="ARBA" id="ARBA00004701"/>
    </source>
</evidence>
<feature type="transmembrane region" description="Helical" evidence="17">
    <location>
        <begin position="770"/>
        <end position="795"/>
    </location>
</feature>
<feature type="compositionally biased region" description="Low complexity" evidence="16">
    <location>
        <begin position="458"/>
        <end position="472"/>
    </location>
</feature>
<evidence type="ECO:0000256" key="10">
    <source>
        <dbReference type="ARBA" id="ARBA00023002"/>
    </source>
</evidence>
<dbReference type="InterPro" id="IPR005702">
    <property type="entry name" value="Wzc-like_C"/>
</dbReference>
<evidence type="ECO:0000256" key="17">
    <source>
        <dbReference type="SAM" id="Phobius"/>
    </source>
</evidence>
<evidence type="ECO:0000256" key="11">
    <source>
        <dbReference type="ARBA" id="ARBA00023027"/>
    </source>
</evidence>
<evidence type="ECO:0000256" key="3">
    <source>
        <dbReference type="ARBA" id="ARBA00012954"/>
    </source>
</evidence>
<protein>
    <recommendedName>
        <fullName evidence="4">UDP-glucose 6-dehydrogenase</fullName>
        <ecNumber evidence="3">1.1.1.22</ecNumber>
    </recommendedName>
</protein>
<proteinExistence type="inferred from homology"/>
<comment type="pathway">
    <text evidence="1">Nucleotide-sugar biosynthesis; UDP-alpha-D-glucuronate biosynthesis; UDP-alpha-D-glucuronate from UDP-alpha-D-glucose: step 1/1.</text>
</comment>
<feature type="transmembrane region" description="Helical" evidence="17">
    <location>
        <begin position="598"/>
        <end position="617"/>
    </location>
</feature>
<dbReference type="InterPro" id="IPR033756">
    <property type="entry name" value="YlxH/NBP35"/>
</dbReference>
<keyword evidence="11 15" id="KW-0520">NAD</keyword>
<feature type="transmembrane region" description="Helical" evidence="17">
    <location>
        <begin position="2481"/>
        <end position="2502"/>
    </location>
</feature>
<dbReference type="InterPro" id="IPR017475">
    <property type="entry name" value="EPS_sugar_tfrase"/>
</dbReference>
<evidence type="ECO:0000256" key="2">
    <source>
        <dbReference type="ARBA" id="ARBA00006601"/>
    </source>
</evidence>
<dbReference type="GO" id="GO:0051287">
    <property type="term" value="F:NAD binding"/>
    <property type="evidence" value="ECO:0007669"/>
    <property type="project" value="InterPro"/>
</dbReference>
<feature type="transmembrane region" description="Helical" evidence="17">
    <location>
        <begin position="1621"/>
        <end position="1646"/>
    </location>
</feature>
<dbReference type="InterPro" id="IPR003362">
    <property type="entry name" value="Bact_transf"/>
</dbReference>
<feature type="transmembrane region" description="Helical" evidence="17">
    <location>
        <begin position="1586"/>
        <end position="1615"/>
    </location>
</feature>
<feature type="binding site" evidence="15">
    <location>
        <position position="2890"/>
    </location>
    <ligand>
        <name>NAD(+)</name>
        <dbReference type="ChEBI" id="CHEBI:57540"/>
    </ligand>
</feature>
<accession>A0A914D2F9</accession>
<evidence type="ECO:0000256" key="9">
    <source>
        <dbReference type="ARBA" id="ARBA00022840"/>
    </source>
</evidence>
<dbReference type="Pfam" id="PF03720">
    <property type="entry name" value="UDPG_MGDP_dh_C"/>
    <property type="match status" value="1"/>
</dbReference>
<dbReference type="GO" id="GO:0003979">
    <property type="term" value="F:UDP-glucose 6-dehydrogenase activity"/>
    <property type="evidence" value="ECO:0007669"/>
    <property type="project" value="UniProtKB-EC"/>
</dbReference>
<feature type="binding site" evidence="15">
    <location>
        <position position="3034"/>
    </location>
    <ligand>
        <name>NAD(+)</name>
        <dbReference type="ChEBI" id="CHEBI:57540"/>
    </ligand>
</feature>
<evidence type="ECO:0000256" key="15">
    <source>
        <dbReference type="PIRSR" id="PIRSR500134-3"/>
    </source>
</evidence>
<dbReference type="CDD" id="cd05387">
    <property type="entry name" value="BY-kinase"/>
    <property type="match status" value="1"/>
</dbReference>
<dbReference type="Gene3D" id="1.10.30.50">
    <property type="match status" value="1"/>
</dbReference>
<dbReference type="Pfam" id="PF03721">
    <property type="entry name" value="UDPG_MGDP_dh_N"/>
    <property type="match status" value="1"/>
</dbReference>
<keyword evidence="17" id="KW-0472">Membrane</keyword>
<dbReference type="Pfam" id="PF04230">
    <property type="entry name" value="PS_pyruv_trans"/>
    <property type="match status" value="1"/>
</dbReference>
<feature type="transmembrane region" description="Helical" evidence="17">
    <location>
        <begin position="536"/>
        <end position="554"/>
    </location>
</feature>
<feature type="region of interest" description="Disordered" evidence="16">
    <location>
        <begin position="426"/>
        <end position="484"/>
    </location>
</feature>
<dbReference type="CDD" id="cd03801">
    <property type="entry name" value="GT4_PimA-like"/>
    <property type="match status" value="1"/>
</dbReference>
<feature type="domain" description="HNH nuclease" evidence="18">
    <location>
        <begin position="3532"/>
        <end position="3584"/>
    </location>
</feature>
<dbReference type="Gene3D" id="1.20.5.100">
    <property type="entry name" value="Cytochrome c1, transmembrane anchor, C-terminal"/>
    <property type="match status" value="1"/>
</dbReference>
<dbReference type="InterPro" id="IPR014026">
    <property type="entry name" value="UDP-Glc/GDP-Man_DH_dimer"/>
</dbReference>
<dbReference type="NCBIfam" id="TIGR01007">
    <property type="entry name" value="eps_fam"/>
    <property type="match status" value="1"/>
</dbReference>
<dbReference type="InterPro" id="IPR014027">
    <property type="entry name" value="UDP-Glc/GDP-Man_DH_C"/>
</dbReference>
<dbReference type="GO" id="GO:0004713">
    <property type="term" value="F:protein tyrosine kinase activity"/>
    <property type="evidence" value="ECO:0007669"/>
    <property type="project" value="UniProtKB-KW"/>
</dbReference>
<feature type="transmembrane region" description="Helical" evidence="17">
    <location>
        <begin position="2446"/>
        <end position="2469"/>
    </location>
</feature>
<evidence type="ECO:0000256" key="7">
    <source>
        <dbReference type="ARBA" id="ARBA00022741"/>
    </source>
</evidence>
<sequence>MYQAEATVFVSTQQGNTVQELQQGSSFTQARVTTYTKLVTQQTVLQKTIDKLRLSVTPDELSKQVSASNALNTTLIQISATDPDPAQAAAIANAVSASLTETVPEIEPSSTSGESPVKLTTTTTATPPTAPVSPNVPLNLVLGGIIGLALGIIFAVLRQVLDNKIRSIRDIESVSDRPIIGAIPFDSKAAERPIILQADPHNARSESFRALRTNLQFLEMDGGHVFVITSSLPSEGKSTTSVNLAIALADAGKRVALIDTDLRKPKVAEYLGVEGGAGLTDVLIGRARLTDVMLPWGQRSLYVLPAGKVPPNPSELLGSAQMSQLLDVLSREFDIVILDAPPLLPVTDAAVLSKVASAAIVVVSAGRTTKGQLGAALDALETVGAKVGGIVLSMVPVRGPDAYGYGYGYGYSYGYGGYGSTSASAKRARRKQGRRAVPTAPPDGEVDVTSSVEAELTAQNANDDASAARSAAGPNRERSNPTRLTPSWRTAYQRRLAISDLLVLVWVVFGTQIAWFGFGDVQLALGEQTQLDPVSYWAFSIALILLWMGALAWSDSRSYRVIGTGTTEYVRVVDSSLRVFGAIAIVAFLAKVDLARGFLLISLPVGVVVLMFERWLWRQWLIAQREHGRWSARVLLVGSVDSVAQIARELERSASAGYLVVGACVPHGKIADHIPGTDIPIMGSVDAVERAVDATLADTVAVTSTDDLPPDKVKQISWSLEAGRQHLVLAPSIVDIAGPRLHTRPVAGLPLIHVETPRFSMGQRFVKRTFDLVGASILVALLSPVLLAVTVAVSATSIGPVLYKQERIGLRGNPFYMRKFRSMRVGADRELKALLEEQGTSEKPLFKIKNDPRITPVGRFIRKYSLDELPQLFNVLGGTMSLIGPRPQIAAEVALYSDAARRRLLARPGLTGLWQVSGRSSLDWEDAVRLDLYYVENCSHAGCFVCLVRLNTWRLLVSEIGPDDVTTDGVIVHEWYESHGGAEAVVDRLRGLLPGAELHCLWVDGERIDPTSVRESWLARTPLRRRKALALPMMPIAWRNVGAHHRWAIISTHLFAHHYSERANRDLKKLAYVHTPARYIWAPEVDPRGANVAARIASPLLRPIDRQRAGELDSIAANSEFVRQRIMRAWERDSRVIYPPVAAAEISRRVMQVEDPVAWGVPRWTSEPFLLAASRLVTYKRIDAAIAAASAAGLPLVVAGSGPDRPRLEAIAADSAVPVYFAGRVSDDLLHSLYSRAAAFVFPAVEDFGIMPVEALASVRRFQLRSVDSCVALRFGHLVNMSRNPRWIVVTHSAAPGGAELGLVRYAEHSRRVDRVISFADGWLTRILSERGTPVLVDKSPGRRLRRLLREDSSLVVMSNTLRAALVVAIARVPRRRHVIYVQDAVRGGYFSLPKRLLIELVILRSAAVLLANSEFTVGSLPRSLRRRAVVVGTPSGILTPDIRVRNDALNRPVKVLSLSRLTPWKGIHVLLDALAILSERLPADMGLEITIAGAAHFGEEEYEASLKERARNMRFPVAFVGHVDNVDDLLADTDILVHTSTTPEPFGQVIIQGLASGAHTIVADAGGAAEIVLATKRGMRTTPEVVMLTSGLTALFAVLSRLGNLAILLAGTAALPHTDYAWLAVAMGLSAATQVLLDPGAVAYLSVIPSEDEYETSVRRMYGLQAVAGMISITVFIIVGAVALRGDLTSSSWAIGAVGLLPVAENFARVTRVRWLRHHQLSKYRAVDLGLAVIKGGIALALIARVGVGSIVAGTAIAVIAATGIVVVSLRGDYQRNPRLPTVGREWMSAVQFGLPTMAAGAYSQIPVVLMAAFAPISDAAVLATATRLVQPVEIVPGSISQMYLPQIARRRSGGKLVWGLAALGVPAAIATGTLGAVLLSHAEQHAATVTALVILSCALPLKFANYGQAAVLTGLGKPLVRLIVSLSTGAIALVAVAIALPHGPDFVALSMAFVIASAACASGQGMPRNIGDEALTDALAGVLQRAGNDVVASLGGEWSDTPTTDSGIERVPLRGVGELRAAFAGADHVVIGGGTLLAENEAPQYGLIPRGLIRYVLAVSGVAATMRIPYSFVGVGAEKWPARGATLLKRTVNRAHMVAVRDADSAALVHEKTGVSPTLSGDAFYGWVPERGSRPGNQTVVALSGRTTAPQIEQVIDQVLRSGRRNVAIVRMDQEGDDELVSRTLAERLTAQHVSVELTPLVRDWRDVYTTIADAELVVASRLHALIMASRAGVPSVAIGENKKVRTMPVPALADVSAMARQRLWLLGSGLMVLVAILVPHIATWSTRPRAYTLLATIAFVCVVETRRARDILSPLNLLSAIFAFLYVAKANYILDTGFTSPAATADGQIVSAAIESELAGVMTLVGVAYWCLVMGFWLFARPVANRLPLNLTRSASVNSTRWAWWTVLSMGLALGGYGWLIVRAGGIIAYIDGLALRSSSLEGVSFVTLSGVPLLVLTFYGVAHWLSGQHTPTSMRVLTIIAIVIALTTATLSGGRAAIITGTLLPLMLLIHYLRRPFGLGGVLAAGAAGFALLLTLGALLRDRTFAAPGADAWSFVVARFNDVTASTLGGVEAVPLDTLLVTYREISSGSTPLQLGQTYEPIFTWLIPRAVWPDKPAGGGNAWFTSEFVPRFYGPNQVETSISAIGESFANFGWIGVLVVFFILGIVLTRLYSRLRTTIVSIDGIVVYALMASYFFPVIRGDAYHNVTSVVFMLAVWAAIRFLVVARMAPPEGSARGSVIHLHVNWPQPLGHTRQIELTSIKGGFVRLSVIGCGYLGAVHAAAMASIGHEVVGVDVDEHRVAALSAGTAPFFEPNLEDLVRDGVSSGRLRFSNRMADVAGATVHFVGVNTPQQKDGYAADLTYVNAAFDGLLPYLSEGDIVAGKSTVPVGTAAGLAPRVEATGATLVWNPEFLREGWAVQDTIDPDRLVAGVPAGAEGERAASILREVYHPSVAKGTPFIVTDYATAELVKVAANAFLATKISFINAMAEIAEVTGADVTQLADAIGHDARIGRRFLGAGIGFGGGCLPKDIRAFSARAEELGKGESVAFLREIDAINLRRRDRAVQLAVDALGGETFERKIAVLGAAFKPHSDDIRDSPALDVAVRLHGLGASVRVTDPEAIANARRIHPQLTYLADRDEALRGADVVIVVTEWDEYRRQMAPELVSTLTEGRIIIDGRNCLDAAAWRAAGWTGARNEASSTIIRSREAFTFEEKAEQNVAPPSDNGNMHSTSAATLLAADQRAWNDVVGAIDLAERIVARAEVERMRALAAAGRLVRDLTADTPTRVREHDMVLRSLSAEIGAVARRSDRSVQRDIGDAIELVEHYPATLSRWEAPFPQLADDMHPRSLVERHVDARAERCVRVVARGEGMSDLIVTTPTLLADAVYDRLTQQARILIDTRAHVDAGADVDAHSCVDAADTRSIDQVRADLVTDMLLTVAPSADPTRTDDGPGVLGAIRAKVQIVVPVATLLGDDDRSAELAGRSPLDADTARRLAGATRCPWERVLTHPITGQVLAVDTYQRPAALDRYLRARDQHCRFPGCRVPAVRCEVDHTTDWALGGKTEASNLAHLCQRHHSMKQFTAWTVRQHPGGILEWTSPGGRTYLDHPAGAGAHAVTFTPDPPGDTGSRAHPRHDESTAPF</sequence>
<dbReference type="WBParaSite" id="ACRNAN_scaffold1794.g16065.t1">
    <property type="protein sequence ID" value="ACRNAN_scaffold1794.g16065.t1"/>
    <property type="gene ID" value="ACRNAN_scaffold1794.g16065"/>
</dbReference>
<evidence type="ECO:0000256" key="5">
    <source>
        <dbReference type="ARBA" id="ARBA00022676"/>
    </source>
</evidence>
<dbReference type="InterPro" id="IPR007345">
    <property type="entry name" value="Polysacch_pyruvyl_Trfase"/>
</dbReference>
<dbReference type="InterPro" id="IPR029468">
    <property type="entry name" value="O-ag_pol_Wzy"/>
</dbReference>
<feature type="transmembrane region" description="Helical" evidence="17">
    <location>
        <begin position="496"/>
        <end position="516"/>
    </location>
</feature>
<feature type="binding site" evidence="14">
    <location>
        <position position="2975"/>
    </location>
    <ligand>
        <name>substrate</name>
    </ligand>
</feature>
<dbReference type="SMART" id="SM00507">
    <property type="entry name" value="HNHc"/>
    <property type="match status" value="1"/>
</dbReference>
<dbReference type="InterPro" id="IPR017476">
    <property type="entry name" value="UDP-Glc/GDP-Man"/>
</dbReference>
<dbReference type="Pfam" id="PF10609">
    <property type="entry name" value="ParA"/>
    <property type="match status" value="1"/>
</dbReference>
<feature type="binding site" evidence="14">
    <location>
        <position position="3094"/>
    </location>
    <ligand>
        <name>substrate</name>
    </ligand>
</feature>
<evidence type="ECO:0000259" key="18">
    <source>
        <dbReference type="SMART" id="SM00507"/>
    </source>
</evidence>
<keyword evidence="10" id="KW-0560">Oxidoreductase</keyword>
<dbReference type="CDD" id="cd00085">
    <property type="entry name" value="HNHc"/>
    <property type="match status" value="1"/>
</dbReference>
<dbReference type="SUPFAM" id="SSF53756">
    <property type="entry name" value="UDP-Glycosyltransferase/glycogen phosphorylase"/>
    <property type="match status" value="2"/>
</dbReference>
<feature type="transmembrane region" description="Helical" evidence="17">
    <location>
        <begin position="1752"/>
        <end position="1771"/>
    </location>
</feature>
<feature type="binding site" evidence="15">
    <location>
        <position position="3101"/>
    </location>
    <ligand>
        <name>NAD(+)</name>
        <dbReference type="ChEBI" id="CHEBI:57540"/>
    </ligand>
</feature>
<dbReference type="EC" id="1.1.1.22" evidence="3"/>
<evidence type="ECO:0000256" key="13">
    <source>
        <dbReference type="PIRSR" id="PIRSR500134-1"/>
    </source>
</evidence>
<feature type="transmembrane region" description="Helical" evidence="17">
    <location>
        <begin position="2656"/>
        <end position="2676"/>
    </location>
</feature>
<feature type="binding site" evidence="15">
    <location>
        <position position="2804"/>
    </location>
    <ligand>
        <name>NAD(+)</name>
        <dbReference type="ChEBI" id="CHEBI:57540"/>
    </ligand>
</feature>
<dbReference type="Gene3D" id="3.40.50.2000">
    <property type="entry name" value="Glycogen Phosphorylase B"/>
    <property type="match status" value="3"/>
</dbReference>
<feature type="binding site" evidence="15">
    <location>
        <position position="2919"/>
    </location>
    <ligand>
        <name>NAD(+)</name>
        <dbReference type="ChEBI" id="CHEBI:57540"/>
    </ligand>
</feature>
<dbReference type="PIRSF" id="PIRSF000124">
    <property type="entry name" value="UDPglc_GDPman_dh"/>
    <property type="match status" value="1"/>
</dbReference>
<name>A0A914D2F9_9BILA</name>
<evidence type="ECO:0000313" key="21">
    <source>
        <dbReference type="WBParaSite" id="ACRNAN_scaffold1794.g16065.t1"/>
    </source>
</evidence>
<feature type="binding site" evidence="14">
    <location>
        <begin position="3020"/>
        <end position="3024"/>
    </location>
    <ligand>
        <name>substrate</name>
    </ligand>
</feature>
<feature type="transmembrane region" description="Helical" evidence="17">
    <location>
        <begin position="1667"/>
        <end position="1685"/>
    </location>
</feature>
<feature type="region of interest" description="Disordered" evidence="16">
    <location>
        <begin position="3619"/>
        <end position="3648"/>
    </location>
</feature>
<feature type="transmembrane region" description="Helical" evidence="17">
    <location>
        <begin position="2291"/>
        <end position="2306"/>
    </location>
</feature>
<feature type="transmembrane region" description="Helical" evidence="17">
    <location>
        <begin position="1858"/>
        <end position="1881"/>
    </location>
</feature>
<feature type="active site" description="Nucleophile" evidence="13">
    <location>
        <position position="3031"/>
    </location>
</feature>
<feature type="binding site" evidence="15">
    <location>
        <position position="2854"/>
    </location>
    <ligand>
        <name>NAD(+)</name>
        <dbReference type="ChEBI" id="CHEBI:57540"/>
    </ligand>
</feature>
<dbReference type="Proteomes" id="UP000887540">
    <property type="component" value="Unplaced"/>
</dbReference>
<keyword evidence="9" id="KW-0067">ATP-binding</keyword>
<feature type="transmembrane region" description="Helical" evidence="17">
    <location>
        <begin position="2318"/>
        <end position="2337"/>
    </location>
</feature>
<keyword evidence="6" id="KW-0808">Transferase</keyword>
<feature type="binding site" evidence="14">
    <location>
        <position position="3028"/>
    </location>
    <ligand>
        <name>substrate</name>
    </ligand>
</feature>
<dbReference type="SUPFAM" id="SSF52540">
    <property type="entry name" value="P-loop containing nucleoside triphosphate hydrolases"/>
    <property type="match status" value="1"/>
</dbReference>
<dbReference type="InterPro" id="IPR001296">
    <property type="entry name" value="Glyco_trans_1"/>
</dbReference>
<keyword evidence="8" id="KW-0418">Kinase</keyword>
<feature type="transmembrane region" description="Helical" evidence="17">
    <location>
        <begin position="2707"/>
        <end position="2728"/>
    </location>
</feature>
<evidence type="ECO:0000256" key="16">
    <source>
        <dbReference type="SAM" id="MobiDB-lite"/>
    </source>
</evidence>
<feature type="domain" description="UDP-glucose/GDP-mannose dehydrogenase C-terminal" evidence="19">
    <location>
        <begin position="3087"/>
        <end position="3189"/>
    </location>
</feature>
<dbReference type="SUPFAM" id="SSF48179">
    <property type="entry name" value="6-phosphogluconate dehydrogenase C-terminal domain-like"/>
    <property type="match status" value="1"/>
</dbReference>
<dbReference type="NCBIfam" id="TIGR03025">
    <property type="entry name" value="EPS_sugtrans"/>
    <property type="match status" value="1"/>
</dbReference>
<feature type="transmembrane region" description="Helical" evidence="17">
    <location>
        <begin position="1887"/>
        <end position="1909"/>
    </location>
</feature>
<dbReference type="PIRSF" id="PIRSF500134">
    <property type="entry name" value="UDPglc_DH_bac"/>
    <property type="match status" value="1"/>
</dbReference>
<evidence type="ECO:0000256" key="4">
    <source>
        <dbReference type="ARBA" id="ARBA00015132"/>
    </source>
</evidence>
<feature type="transmembrane region" description="Helical" evidence="17">
    <location>
        <begin position="136"/>
        <end position="157"/>
    </location>
</feature>
<dbReference type="FunFam" id="3.40.50.300:FF:000527">
    <property type="entry name" value="Tyrosine-protein kinase etk"/>
    <property type="match status" value="1"/>
</dbReference>
<comment type="similarity">
    <text evidence="2">Belongs to the UDP-glucose/GDP-mannose dehydrogenase family.</text>
</comment>
<comment type="catalytic activity">
    <reaction evidence="12">
        <text>UDP-alpha-D-glucose + 2 NAD(+) + H2O = UDP-alpha-D-glucuronate + 2 NADH + 3 H(+)</text>
        <dbReference type="Rhea" id="RHEA:23596"/>
        <dbReference type="ChEBI" id="CHEBI:15377"/>
        <dbReference type="ChEBI" id="CHEBI:15378"/>
        <dbReference type="ChEBI" id="CHEBI:57540"/>
        <dbReference type="ChEBI" id="CHEBI:57945"/>
        <dbReference type="ChEBI" id="CHEBI:58052"/>
        <dbReference type="ChEBI" id="CHEBI:58885"/>
        <dbReference type="EC" id="1.1.1.22"/>
    </reaction>
</comment>
<feature type="transmembrane region" description="Helical" evidence="17">
    <location>
        <begin position="2361"/>
        <end position="2384"/>
    </location>
</feature>
<evidence type="ECO:0000259" key="19">
    <source>
        <dbReference type="SMART" id="SM00984"/>
    </source>
</evidence>
<dbReference type="InterPro" id="IPR036291">
    <property type="entry name" value="NAD(P)-bd_dom_sf"/>
</dbReference>
<feature type="transmembrane region" description="Helical" evidence="17">
    <location>
        <begin position="1921"/>
        <end position="1942"/>
    </location>
</feature>
<feature type="transmembrane region" description="Helical" evidence="17">
    <location>
        <begin position="2682"/>
        <end position="2700"/>
    </location>
</feature>
<feature type="transmembrane region" description="Helical" evidence="17">
    <location>
        <begin position="1948"/>
        <end position="1965"/>
    </location>
</feature>
<feature type="binding site" evidence="15">
    <location>
        <position position="2799"/>
    </location>
    <ligand>
        <name>NAD(+)</name>
        <dbReference type="ChEBI" id="CHEBI:57540"/>
    </ligand>
</feature>
<dbReference type="Pfam" id="PF00984">
    <property type="entry name" value="UDPG_MGDP_dh"/>
    <property type="match status" value="1"/>
</dbReference>
<dbReference type="InterPro" id="IPR008927">
    <property type="entry name" value="6-PGluconate_DH-like_C_sf"/>
</dbReference>
<dbReference type="SUPFAM" id="SSF51735">
    <property type="entry name" value="NAD(P)-binding Rossmann-fold domains"/>
    <property type="match status" value="1"/>
</dbReference>
<dbReference type="GO" id="GO:0042802">
    <property type="term" value="F:identical protein binding"/>
    <property type="evidence" value="ECO:0007669"/>
    <property type="project" value="UniProtKB-ARBA"/>
</dbReference>
<keyword evidence="20" id="KW-1185">Reference proteome</keyword>
<keyword evidence="7" id="KW-0547">Nucleotide-binding</keyword>
<dbReference type="NCBIfam" id="TIGR03026">
    <property type="entry name" value="NDP-sugDHase"/>
    <property type="match status" value="1"/>
</dbReference>
<feature type="transmembrane region" description="Helical" evidence="17">
    <location>
        <begin position="1730"/>
        <end position="1746"/>
    </location>
</feature>
<dbReference type="Pfam" id="PF14296">
    <property type="entry name" value="O-ag_pol_Wzy"/>
    <property type="match status" value="1"/>
</dbReference>
<keyword evidence="5" id="KW-0328">Glycosyltransferase</keyword>
<evidence type="ECO:0000313" key="20">
    <source>
        <dbReference type="Proteomes" id="UP000887540"/>
    </source>
</evidence>
<evidence type="ECO:0000256" key="6">
    <source>
        <dbReference type="ARBA" id="ARBA00022679"/>
    </source>
</evidence>